<dbReference type="FunFam" id="2.60.40.10:FF:003781">
    <property type="match status" value="1"/>
</dbReference>
<dbReference type="Pfam" id="PF13927">
    <property type="entry name" value="Ig_3"/>
    <property type="match status" value="2"/>
</dbReference>
<protein>
    <recommendedName>
        <fullName evidence="2">Ig-like domain-containing protein</fullName>
    </recommendedName>
</protein>
<dbReference type="Proteomes" id="UP000007110">
    <property type="component" value="Unassembled WGS sequence"/>
</dbReference>
<proteinExistence type="predicted"/>
<dbReference type="FunFam" id="2.60.40.10:FF:003222">
    <property type="match status" value="1"/>
</dbReference>
<name>A0A7M7NB82_STRPU</name>
<dbReference type="InterPro" id="IPR003598">
    <property type="entry name" value="Ig_sub2"/>
</dbReference>
<dbReference type="EnsemblMetazoa" id="XM_030978057">
    <property type="protein sequence ID" value="XP_030833917"/>
    <property type="gene ID" value="LOC105439348"/>
</dbReference>
<dbReference type="KEGG" id="spu:105439348"/>
<dbReference type="GO" id="GO:0098632">
    <property type="term" value="F:cell-cell adhesion mediator activity"/>
    <property type="evidence" value="ECO:0000318"/>
    <property type="project" value="GO_Central"/>
</dbReference>
<accession>A0A7M7NB82</accession>
<dbReference type="PROSITE" id="PS50835">
    <property type="entry name" value="IG_LIKE"/>
    <property type="match status" value="3"/>
</dbReference>
<reference evidence="3" key="2">
    <citation type="submission" date="2021-01" db="UniProtKB">
        <authorList>
            <consortium name="EnsemblMetazoa"/>
        </authorList>
    </citation>
    <scope>IDENTIFICATION</scope>
</reference>
<dbReference type="GO" id="GO:0007411">
    <property type="term" value="P:axon guidance"/>
    <property type="evidence" value="ECO:0000318"/>
    <property type="project" value="GO_Central"/>
</dbReference>
<dbReference type="GO" id="GO:0005886">
    <property type="term" value="C:plasma membrane"/>
    <property type="evidence" value="ECO:0000318"/>
    <property type="project" value="GO_Central"/>
</dbReference>
<organism evidence="3 4">
    <name type="scientific">Strongylocentrotus purpuratus</name>
    <name type="common">Purple sea urchin</name>
    <dbReference type="NCBI Taxonomy" id="7668"/>
    <lineage>
        <taxon>Eukaryota</taxon>
        <taxon>Metazoa</taxon>
        <taxon>Echinodermata</taxon>
        <taxon>Eleutherozoa</taxon>
        <taxon>Echinozoa</taxon>
        <taxon>Echinoidea</taxon>
        <taxon>Euechinoidea</taxon>
        <taxon>Echinacea</taxon>
        <taxon>Camarodonta</taxon>
        <taxon>Echinidea</taxon>
        <taxon>Strongylocentrotidae</taxon>
        <taxon>Strongylocentrotus</taxon>
    </lineage>
</organism>
<evidence type="ECO:0000313" key="3">
    <source>
        <dbReference type="EnsemblMetazoa" id="XP_030833917"/>
    </source>
</evidence>
<dbReference type="OMA" id="FIHASTG"/>
<dbReference type="RefSeq" id="XP_030833917.1">
    <property type="nucleotide sequence ID" value="XM_030978057.1"/>
</dbReference>
<keyword evidence="1" id="KW-0732">Signal</keyword>
<dbReference type="GeneID" id="105439348"/>
<dbReference type="GO" id="GO:0070593">
    <property type="term" value="P:dendrite self-avoidance"/>
    <property type="evidence" value="ECO:0000318"/>
    <property type="project" value="GO_Central"/>
</dbReference>
<feature type="domain" description="Ig-like" evidence="2">
    <location>
        <begin position="32"/>
        <end position="126"/>
    </location>
</feature>
<dbReference type="InParanoid" id="A0A7M7NB82"/>
<dbReference type="Gene3D" id="2.60.40.10">
    <property type="entry name" value="Immunoglobulins"/>
    <property type="match status" value="4"/>
</dbReference>
<dbReference type="InterPro" id="IPR013783">
    <property type="entry name" value="Ig-like_fold"/>
</dbReference>
<dbReference type="GO" id="GO:0007156">
    <property type="term" value="P:homophilic cell adhesion via plasma membrane adhesion molecules"/>
    <property type="evidence" value="ECO:0000318"/>
    <property type="project" value="GO_Central"/>
</dbReference>
<dbReference type="InterPro" id="IPR007110">
    <property type="entry name" value="Ig-like_dom"/>
</dbReference>
<dbReference type="InterPro" id="IPR003599">
    <property type="entry name" value="Ig_sub"/>
</dbReference>
<dbReference type="AlphaFoldDB" id="A0A7M7NB82"/>
<keyword evidence="4" id="KW-1185">Reference proteome</keyword>
<sequence>MAAVFLYFWIALSCFLLNLVAGQLECSRTPKPVFMSTETELEADEKKSLTLPCVFYNVTGDFQIYWYAGTQNIYWNDSPQTGSVNYDIDYSPTNPTRSSNLTIKVLSTYDSMTYKCRVSASECKVQAEFNVIVNYAPVVYYIGPREPPFWSIDEPDRIFVNETYNITLRCNASGRPAPFFTWVKMIPNQPEPEELSAGTEDTKHGVFMITNVSRTQSGDYRCQATNRIGPNFGYVELVVQYVPELTGLPSDIRAAPGASVTFGCDVIANPKPFDFYWMKDGLKLSQDGTNPTPNTFVILKLDPKTDYGNYTCVVTNQVGISSATVEVSGRPLAPVIMNSDPQGIYRHTYNLTWSPVSKRENSSRIINIPVARYIIKYQRKDIQNRMGTMVTVLWPNEALSETVQGIQEYLMLRDLKENSSYVGRVCPESDYGRGDCVSYTFTTSAVDFQPPPSPEIGYSGKCSNPSMCVGTWTPPSSSAERHSTVAMVTFTAGIMSWLLT</sequence>
<dbReference type="PANTHER" id="PTHR46013:SF7">
    <property type="entry name" value="IG-LIKE DOMAIN-CONTAINING PROTEIN"/>
    <property type="match status" value="1"/>
</dbReference>
<dbReference type="OrthoDB" id="10012075at2759"/>
<dbReference type="SMART" id="SM00409">
    <property type="entry name" value="IG"/>
    <property type="match status" value="3"/>
</dbReference>
<feature type="domain" description="Ig-like" evidence="2">
    <location>
        <begin position="243"/>
        <end position="328"/>
    </location>
</feature>
<evidence type="ECO:0000256" key="1">
    <source>
        <dbReference type="SAM" id="SignalP"/>
    </source>
</evidence>
<feature type="signal peptide" evidence="1">
    <location>
        <begin position="1"/>
        <end position="22"/>
    </location>
</feature>
<dbReference type="FunCoup" id="A0A7M7NB82">
    <property type="interactions" value="529"/>
</dbReference>
<dbReference type="GO" id="GO:0030424">
    <property type="term" value="C:axon"/>
    <property type="evidence" value="ECO:0000318"/>
    <property type="project" value="GO_Central"/>
</dbReference>
<dbReference type="SMART" id="SM00408">
    <property type="entry name" value="IGc2"/>
    <property type="match status" value="3"/>
</dbReference>
<dbReference type="SUPFAM" id="SSF49265">
    <property type="entry name" value="Fibronectin type III"/>
    <property type="match status" value="1"/>
</dbReference>
<evidence type="ECO:0000259" key="2">
    <source>
        <dbReference type="PROSITE" id="PS50835"/>
    </source>
</evidence>
<evidence type="ECO:0000313" key="4">
    <source>
        <dbReference type="Proteomes" id="UP000007110"/>
    </source>
</evidence>
<dbReference type="CDD" id="cd00096">
    <property type="entry name" value="Ig"/>
    <property type="match status" value="1"/>
</dbReference>
<dbReference type="PANTHER" id="PTHR46013">
    <property type="entry name" value="VASCULAR CELL ADHESION MOLECULE 1"/>
    <property type="match status" value="1"/>
</dbReference>
<dbReference type="SUPFAM" id="SSF48726">
    <property type="entry name" value="Immunoglobulin"/>
    <property type="match status" value="3"/>
</dbReference>
<dbReference type="InterPro" id="IPR036116">
    <property type="entry name" value="FN3_sf"/>
</dbReference>
<dbReference type="InterPro" id="IPR036179">
    <property type="entry name" value="Ig-like_dom_sf"/>
</dbReference>
<reference evidence="4" key="1">
    <citation type="submission" date="2015-02" db="EMBL/GenBank/DDBJ databases">
        <title>Genome sequencing for Strongylocentrotus purpuratus.</title>
        <authorList>
            <person name="Murali S."/>
            <person name="Liu Y."/>
            <person name="Vee V."/>
            <person name="English A."/>
            <person name="Wang M."/>
            <person name="Skinner E."/>
            <person name="Han Y."/>
            <person name="Muzny D.M."/>
            <person name="Worley K.C."/>
            <person name="Gibbs R.A."/>
        </authorList>
    </citation>
    <scope>NUCLEOTIDE SEQUENCE</scope>
</reference>
<feature type="domain" description="Ig-like" evidence="2">
    <location>
        <begin position="147"/>
        <end position="240"/>
    </location>
</feature>
<feature type="chain" id="PRO_5029492423" description="Ig-like domain-containing protein" evidence="1">
    <location>
        <begin position="23"/>
        <end position="500"/>
    </location>
</feature>